<dbReference type="Gene3D" id="3.40.50.720">
    <property type="entry name" value="NAD(P)-binding Rossmann-like Domain"/>
    <property type="match status" value="1"/>
</dbReference>
<dbReference type="InterPro" id="IPR050721">
    <property type="entry name" value="Trk_Ktr_HKT_K-transport"/>
</dbReference>
<dbReference type="EMBL" id="JACOPP010000001">
    <property type="protein sequence ID" value="MBC5732157.1"/>
    <property type="molecule type" value="Genomic_DNA"/>
</dbReference>
<dbReference type="SUPFAM" id="SSF116726">
    <property type="entry name" value="TrkA C-terminal domain-like"/>
    <property type="match status" value="1"/>
</dbReference>
<dbReference type="PROSITE" id="PS51202">
    <property type="entry name" value="RCK_C"/>
    <property type="match status" value="1"/>
</dbReference>
<dbReference type="InterPro" id="IPR036291">
    <property type="entry name" value="NAD(P)-bd_dom_sf"/>
</dbReference>
<accession>A0A8J6IZ74</accession>
<comment type="caution">
    <text evidence="3">The sequence shown here is derived from an EMBL/GenBank/DDBJ whole genome shotgun (WGS) entry which is preliminary data.</text>
</comment>
<dbReference type="RefSeq" id="WP_186906117.1">
    <property type="nucleotide sequence ID" value="NZ_JACOPP010000001.1"/>
</dbReference>
<evidence type="ECO:0000259" key="1">
    <source>
        <dbReference type="PROSITE" id="PS51201"/>
    </source>
</evidence>
<reference evidence="3" key="1">
    <citation type="submission" date="2020-08" db="EMBL/GenBank/DDBJ databases">
        <title>Genome public.</title>
        <authorList>
            <person name="Liu C."/>
            <person name="Sun Q."/>
        </authorList>
    </citation>
    <scope>NUCLEOTIDE SEQUENCE</scope>
    <source>
        <strain evidence="3">NSJ-51</strain>
    </source>
</reference>
<dbReference type="Gene3D" id="3.30.70.1450">
    <property type="entry name" value="Regulator of K+ conductance, C-terminal domain"/>
    <property type="match status" value="1"/>
</dbReference>
<organism evidence="3 4">
    <name type="scientific">Lawsonibacter hominis</name>
    <dbReference type="NCBI Taxonomy" id="2763053"/>
    <lineage>
        <taxon>Bacteria</taxon>
        <taxon>Bacillati</taxon>
        <taxon>Bacillota</taxon>
        <taxon>Clostridia</taxon>
        <taxon>Eubacteriales</taxon>
        <taxon>Oscillospiraceae</taxon>
        <taxon>Lawsonibacter</taxon>
    </lineage>
</organism>
<dbReference type="SUPFAM" id="SSF51735">
    <property type="entry name" value="NAD(P)-binding Rossmann-fold domains"/>
    <property type="match status" value="1"/>
</dbReference>
<gene>
    <name evidence="3" type="ORF">H8S57_00245</name>
</gene>
<dbReference type="GO" id="GO:0008324">
    <property type="term" value="F:monoatomic cation transmembrane transporter activity"/>
    <property type="evidence" value="ECO:0007669"/>
    <property type="project" value="InterPro"/>
</dbReference>
<dbReference type="PANTHER" id="PTHR43833:SF7">
    <property type="entry name" value="KTR SYSTEM POTASSIUM UPTAKE PROTEIN C"/>
    <property type="match status" value="1"/>
</dbReference>
<evidence type="ECO:0000313" key="3">
    <source>
        <dbReference type="EMBL" id="MBC5732157.1"/>
    </source>
</evidence>
<protein>
    <submittedName>
        <fullName evidence="3">TrkA family potassium uptake protein</fullName>
    </submittedName>
</protein>
<evidence type="ECO:0000313" key="4">
    <source>
        <dbReference type="Proteomes" id="UP000661435"/>
    </source>
</evidence>
<proteinExistence type="predicted"/>
<sequence>MKTFVVIGLGRFGTAVAEELSALGHEVLALDGAEENVQKVADQVTHAVTGDARDPAVLRALGVRNYDCAIVAVGDDVGNSALITLNLKELGVKKVICKAQSHVHRKVLEKIGADRVVFPEHEMGVKLAQGLSSSNVLNFIELSEDFGIVETAIPREWQQKTIQELDVRARYKVNIIAMRKGKSGELNIAPGPAYVMESGDDAVVLGRTEDINRLQDL</sequence>
<dbReference type="Pfam" id="PF02080">
    <property type="entry name" value="TrkA_C"/>
    <property type="match status" value="1"/>
</dbReference>
<dbReference type="InterPro" id="IPR006037">
    <property type="entry name" value="RCK_C"/>
</dbReference>
<dbReference type="InterPro" id="IPR003148">
    <property type="entry name" value="RCK_N"/>
</dbReference>
<dbReference type="InterPro" id="IPR036721">
    <property type="entry name" value="RCK_C_sf"/>
</dbReference>
<feature type="domain" description="RCK C-terminal" evidence="2">
    <location>
        <begin position="134"/>
        <end position="217"/>
    </location>
</feature>
<dbReference type="PANTHER" id="PTHR43833">
    <property type="entry name" value="POTASSIUM CHANNEL PROTEIN 2-RELATED-RELATED"/>
    <property type="match status" value="1"/>
</dbReference>
<name>A0A8J6IZ74_9FIRM</name>
<evidence type="ECO:0000259" key="2">
    <source>
        <dbReference type="PROSITE" id="PS51202"/>
    </source>
</evidence>
<feature type="domain" description="RCK N-terminal" evidence="1">
    <location>
        <begin position="1"/>
        <end position="117"/>
    </location>
</feature>
<keyword evidence="4" id="KW-1185">Reference proteome</keyword>
<dbReference type="GO" id="GO:0006813">
    <property type="term" value="P:potassium ion transport"/>
    <property type="evidence" value="ECO:0007669"/>
    <property type="project" value="InterPro"/>
</dbReference>
<dbReference type="Proteomes" id="UP000661435">
    <property type="component" value="Unassembled WGS sequence"/>
</dbReference>
<dbReference type="AlphaFoldDB" id="A0A8J6IZ74"/>
<dbReference type="Pfam" id="PF02254">
    <property type="entry name" value="TrkA_N"/>
    <property type="match status" value="1"/>
</dbReference>
<dbReference type="PROSITE" id="PS51201">
    <property type="entry name" value="RCK_N"/>
    <property type="match status" value="1"/>
</dbReference>